<reference evidence="1" key="1">
    <citation type="journal article" date="2014" name="Front. Microbiol.">
        <title>High frequency of phylogenetically diverse reductive dehalogenase-homologous genes in deep subseafloor sedimentary metagenomes.</title>
        <authorList>
            <person name="Kawai M."/>
            <person name="Futagami T."/>
            <person name="Toyoda A."/>
            <person name="Takaki Y."/>
            <person name="Nishi S."/>
            <person name="Hori S."/>
            <person name="Arai W."/>
            <person name="Tsubouchi T."/>
            <person name="Morono Y."/>
            <person name="Uchiyama I."/>
            <person name="Ito T."/>
            <person name="Fujiyama A."/>
            <person name="Inagaki F."/>
            <person name="Takami H."/>
        </authorList>
    </citation>
    <scope>NUCLEOTIDE SEQUENCE</scope>
    <source>
        <strain evidence="1">Expedition CK06-06</strain>
    </source>
</reference>
<dbReference type="EMBL" id="BARV01028381">
    <property type="protein sequence ID" value="GAI33522.1"/>
    <property type="molecule type" value="Genomic_DNA"/>
</dbReference>
<protein>
    <submittedName>
        <fullName evidence="1">Uncharacterized protein</fullName>
    </submittedName>
</protein>
<gene>
    <name evidence="1" type="ORF">S06H3_45452</name>
</gene>
<comment type="caution">
    <text evidence="1">The sequence shown here is derived from an EMBL/GenBank/DDBJ whole genome shotgun (WGS) entry which is preliminary data.</text>
</comment>
<sequence>MRYVLEEVCVKAGGKINMSKGSKIVGWERAELLISSESCGPGYTIIYLKPVKVK</sequence>
<dbReference type="AlphaFoldDB" id="X1MPG8"/>
<organism evidence="1">
    <name type="scientific">marine sediment metagenome</name>
    <dbReference type="NCBI Taxonomy" id="412755"/>
    <lineage>
        <taxon>unclassified sequences</taxon>
        <taxon>metagenomes</taxon>
        <taxon>ecological metagenomes</taxon>
    </lineage>
</organism>
<proteinExistence type="predicted"/>
<accession>X1MPG8</accession>
<name>X1MPG8_9ZZZZ</name>
<evidence type="ECO:0000313" key="1">
    <source>
        <dbReference type="EMBL" id="GAI33522.1"/>
    </source>
</evidence>